<dbReference type="Proteomes" id="UP000784294">
    <property type="component" value="Unassembled WGS sequence"/>
</dbReference>
<evidence type="ECO:0000313" key="2">
    <source>
        <dbReference type="Proteomes" id="UP000784294"/>
    </source>
</evidence>
<dbReference type="AlphaFoldDB" id="A0A3S4ZXY8"/>
<proteinExistence type="predicted"/>
<dbReference type="EMBL" id="CAAALY010007472">
    <property type="protein sequence ID" value="VEL09873.1"/>
    <property type="molecule type" value="Genomic_DNA"/>
</dbReference>
<evidence type="ECO:0000313" key="1">
    <source>
        <dbReference type="EMBL" id="VEL09873.1"/>
    </source>
</evidence>
<sequence>MEALSVLIRHSPVPISDLLHRAFPAVVHHALVSSDSAILSNSCEVLRCYLFSAVDQVLAWHDDEGNNGIGYMLHVTARLLDPTGPMEWSSPGGRLVTALLARVPLESVGLGETTDLLLRATLARLSTLPSMEAMKASAGLSSTLEVSPVGVAGARQSLLVVFLLLLHSRTEATLDFLTQVPDAQGQPALGFLLTLWCRLQHLFSSPAHIKLR</sequence>
<dbReference type="InterPro" id="IPR011989">
    <property type="entry name" value="ARM-like"/>
</dbReference>
<accession>A0A3S4ZXY8</accession>
<reference evidence="1" key="1">
    <citation type="submission" date="2018-11" db="EMBL/GenBank/DDBJ databases">
        <authorList>
            <consortium name="Pathogen Informatics"/>
        </authorList>
    </citation>
    <scope>NUCLEOTIDE SEQUENCE</scope>
</reference>
<keyword evidence="2" id="KW-1185">Reference proteome</keyword>
<protein>
    <submittedName>
        <fullName evidence="1">Uncharacterized protein</fullName>
    </submittedName>
</protein>
<dbReference type="OrthoDB" id="431626at2759"/>
<gene>
    <name evidence="1" type="ORF">PXEA_LOCUS3313</name>
</gene>
<comment type="caution">
    <text evidence="1">The sequence shown here is derived from an EMBL/GenBank/DDBJ whole genome shotgun (WGS) entry which is preliminary data.</text>
</comment>
<organism evidence="1 2">
    <name type="scientific">Protopolystoma xenopodis</name>
    <dbReference type="NCBI Taxonomy" id="117903"/>
    <lineage>
        <taxon>Eukaryota</taxon>
        <taxon>Metazoa</taxon>
        <taxon>Spiralia</taxon>
        <taxon>Lophotrochozoa</taxon>
        <taxon>Platyhelminthes</taxon>
        <taxon>Monogenea</taxon>
        <taxon>Polyopisthocotylea</taxon>
        <taxon>Polystomatidea</taxon>
        <taxon>Polystomatidae</taxon>
        <taxon>Protopolystoma</taxon>
    </lineage>
</organism>
<name>A0A3S4ZXY8_9PLAT</name>
<dbReference type="Gene3D" id="1.25.10.10">
    <property type="entry name" value="Leucine-rich Repeat Variant"/>
    <property type="match status" value="1"/>
</dbReference>